<feature type="non-terminal residue" evidence="1">
    <location>
        <position position="1"/>
    </location>
</feature>
<proteinExistence type="predicted"/>
<dbReference type="EMBL" id="JASSZA010000005">
    <property type="protein sequence ID" value="KAK2112152.1"/>
    <property type="molecule type" value="Genomic_DNA"/>
</dbReference>
<gene>
    <name evidence="1" type="ORF">P7K49_011899</name>
</gene>
<accession>A0ABQ9VS94</accession>
<evidence type="ECO:0000313" key="2">
    <source>
        <dbReference type="Proteomes" id="UP001266305"/>
    </source>
</evidence>
<reference evidence="1 2" key="1">
    <citation type="submission" date="2023-05" db="EMBL/GenBank/DDBJ databases">
        <title>B98-5 Cell Line De Novo Hybrid Assembly: An Optical Mapping Approach.</title>
        <authorList>
            <person name="Kananen K."/>
            <person name="Auerbach J.A."/>
            <person name="Kautto E."/>
            <person name="Blachly J.S."/>
        </authorList>
    </citation>
    <scope>NUCLEOTIDE SEQUENCE [LARGE SCALE GENOMIC DNA]</scope>
    <source>
        <strain evidence="1">B95-8</strain>
        <tissue evidence="1">Cell line</tissue>
    </source>
</reference>
<dbReference type="Proteomes" id="UP001266305">
    <property type="component" value="Unassembled WGS sequence"/>
</dbReference>
<name>A0ABQ9VS94_SAGOE</name>
<organism evidence="1 2">
    <name type="scientific">Saguinus oedipus</name>
    <name type="common">Cotton-top tamarin</name>
    <name type="synonym">Oedipomidas oedipus</name>
    <dbReference type="NCBI Taxonomy" id="9490"/>
    <lineage>
        <taxon>Eukaryota</taxon>
        <taxon>Metazoa</taxon>
        <taxon>Chordata</taxon>
        <taxon>Craniata</taxon>
        <taxon>Vertebrata</taxon>
        <taxon>Euteleostomi</taxon>
        <taxon>Mammalia</taxon>
        <taxon>Eutheria</taxon>
        <taxon>Euarchontoglires</taxon>
        <taxon>Primates</taxon>
        <taxon>Haplorrhini</taxon>
        <taxon>Platyrrhini</taxon>
        <taxon>Cebidae</taxon>
        <taxon>Callitrichinae</taxon>
        <taxon>Saguinus</taxon>
    </lineage>
</organism>
<comment type="caution">
    <text evidence="1">The sequence shown here is derived from an EMBL/GenBank/DDBJ whole genome shotgun (WGS) entry which is preliminary data.</text>
</comment>
<feature type="non-terminal residue" evidence="1">
    <location>
        <position position="87"/>
    </location>
</feature>
<keyword evidence="2" id="KW-1185">Reference proteome</keyword>
<evidence type="ECO:0000313" key="1">
    <source>
        <dbReference type="EMBL" id="KAK2112152.1"/>
    </source>
</evidence>
<protein>
    <submittedName>
        <fullName evidence="1">Uncharacterized protein</fullName>
    </submittedName>
</protein>
<sequence>KEDVPDGLPGLIQLQLFRIPVESEACLEVAVRTTGWGPGQDPWRAGWGCQGLSASRVCGSHLTLLKPDDAAVPSWEHRAEGAAVRDE</sequence>